<dbReference type="AlphaFoldDB" id="A0A9D9IR66"/>
<name>A0A9D9IR66_9BACT</name>
<gene>
    <name evidence="2" type="ORF">IAB88_06780</name>
</gene>
<keyword evidence="1" id="KW-0732">Signal</keyword>
<reference evidence="2" key="2">
    <citation type="journal article" date="2021" name="PeerJ">
        <title>Extensive microbial diversity within the chicken gut microbiome revealed by metagenomics and culture.</title>
        <authorList>
            <person name="Gilroy R."/>
            <person name="Ravi A."/>
            <person name="Getino M."/>
            <person name="Pursley I."/>
            <person name="Horton D.L."/>
            <person name="Alikhan N.F."/>
            <person name="Baker D."/>
            <person name="Gharbi K."/>
            <person name="Hall N."/>
            <person name="Watson M."/>
            <person name="Adriaenssens E.M."/>
            <person name="Foster-Nyarko E."/>
            <person name="Jarju S."/>
            <person name="Secka A."/>
            <person name="Antonio M."/>
            <person name="Oren A."/>
            <person name="Chaudhuri R.R."/>
            <person name="La Ragione R."/>
            <person name="Hildebrand F."/>
            <person name="Pallen M.J."/>
        </authorList>
    </citation>
    <scope>NUCLEOTIDE SEQUENCE</scope>
    <source>
        <strain evidence="2">6919</strain>
    </source>
</reference>
<dbReference type="Proteomes" id="UP000823598">
    <property type="component" value="Unassembled WGS sequence"/>
</dbReference>
<feature type="signal peptide" evidence="1">
    <location>
        <begin position="1"/>
        <end position="24"/>
    </location>
</feature>
<evidence type="ECO:0000313" key="2">
    <source>
        <dbReference type="EMBL" id="MBO8476680.1"/>
    </source>
</evidence>
<reference evidence="2" key="1">
    <citation type="submission" date="2020-10" db="EMBL/GenBank/DDBJ databases">
        <authorList>
            <person name="Gilroy R."/>
        </authorList>
    </citation>
    <scope>NUCLEOTIDE SEQUENCE</scope>
    <source>
        <strain evidence="2">6919</strain>
    </source>
</reference>
<comment type="caution">
    <text evidence="2">The sequence shown here is derived from an EMBL/GenBank/DDBJ whole genome shotgun (WGS) entry which is preliminary data.</text>
</comment>
<dbReference type="PROSITE" id="PS51257">
    <property type="entry name" value="PROKAR_LIPOPROTEIN"/>
    <property type="match status" value="1"/>
</dbReference>
<evidence type="ECO:0000256" key="1">
    <source>
        <dbReference type="SAM" id="SignalP"/>
    </source>
</evidence>
<dbReference type="EMBL" id="JADIMC010000076">
    <property type="protein sequence ID" value="MBO8476680.1"/>
    <property type="molecule type" value="Genomic_DNA"/>
</dbReference>
<proteinExistence type="predicted"/>
<feature type="chain" id="PRO_5039149473" description="Lipoprotein" evidence="1">
    <location>
        <begin position="25"/>
        <end position="261"/>
    </location>
</feature>
<organism evidence="2 3">
    <name type="scientific">Candidatus Limisoma faecipullorum</name>
    <dbReference type="NCBI Taxonomy" id="2840854"/>
    <lineage>
        <taxon>Bacteria</taxon>
        <taxon>Pseudomonadati</taxon>
        <taxon>Bacteroidota</taxon>
        <taxon>Bacteroidia</taxon>
        <taxon>Bacteroidales</taxon>
        <taxon>Candidatus Limisoma</taxon>
    </lineage>
</organism>
<evidence type="ECO:0000313" key="3">
    <source>
        <dbReference type="Proteomes" id="UP000823598"/>
    </source>
</evidence>
<accession>A0A9D9IR66</accession>
<protein>
    <recommendedName>
        <fullName evidence="4">Lipoprotein</fullName>
    </recommendedName>
</protein>
<evidence type="ECO:0008006" key="4">
    <source>
        <dbReference type="Google" id="ProtNLM"/>
    </source>
</evidence>
<sequence length="261" mass="30166">MKKIWSLLLIVFALCGCVGTPTQANKKFSNVQQENFDNMLARNKDKSYRLGNKILEKEFNDSVKLAMGEYMDSVKLFVNWKAQIQNINSRETGKSIALSFELEYAPEQYRKVTFDVDYILPQDSINTDKIYQTIRSLSNYSTVYFDGFIRKKANGEAHYSSYSDDLMHSYPDFKFFVVDINTTSKGDTLSNNLQNAVDLSFQAIEPLELNFKKKISKKESSKRVEKIAPRFKAAKEVLTQDEKAYIDRLTQALTYNFLYAQ</sequence>